<reference evidence="6" key="1">
    <citation type="submission" date="2012-11" db="EMBL/GenBank/DDBJ databases">
        <authorList>
            <person name="Lucero-Rivera Y.E."/>
            <person name="Tovar-Ramirez D."/>
        </authorList>
    </citation>
    <scope>NUCLEOTIDE SEQUENCE [LARGE SCALE GENOMIC DNA]</scope>
    <source>
        <strain evidence="6">Araruama</strain>
    </source>
</reference>
<feature type="site" description="Important for substrate specificity" evidence="4">
    <location>
        <position position="70"/>
    </location>
</feature>
<comment type="caution">
    <text evidence="4">Lacks conserved residue(s) required for the propagation of feature annotation.</text>
</comment>
<proteinExistence type="inferred from homology"/>
<dbReference type="Pfam" id="PF02545">
    <property type="entry name" value="Maf"/>
    <property type="match status" value="1"/>
</dbReference>
<keyword evidence="2 4" id="KW-0378">Hydrolase</keyword>
<evidence type="ECO:0000313" key="5">
    <source>
        <dbReference type="EMBL" id="ETR72578.1"/>
    </source>
</evidence>
<name>A0A1V1PCQ8_9BACT</name>
<dbReference type="PANTHER" id="PTHR43213:SF5">
    <property type="entry name" value="BIFUNCTIONAL DTTP_UTP PYROPHOSPHATASE_METHYLTRANSFERASE PROTEIN-RELATED"/>
    <property type="match status" value="1"/>
</dbReference>
<dbReference type="Proteomes" id="UP000189670">
    <property type="component" value="Unassembled WGS sequence"/>
</dbReference>
<sequence length="194" mass="21559">MNPIILASQSPRRKQLLEMAGINFTIVPADIDETPFLRLTPSDAVIASAKAKADHVGIQFPNHWIIAADTIVVIDNTILGKPDSKKHAREMLKKLSNRTHEVLTGYTICSIHKDLFFSDVIRTAVSFKQLSESEISWYLQTNEPDDKAGAYAIQGIGAFMIKSIQGSYTNVVGLPVCEVIDLLMKQHIIKRMPT</sequence>
<dbReference type="EC" id="3.6.1.9" evidence="4"/>
<feature type="site" description="Important for substrate specificity" evidence="4">
    <location>
        <position position="154"/>
    </location>
</feature>
<dbReference type="PANTHER" id="PTHR43213">
    <property type="entry name" value="BIFUNCTIONAL DTTP/UTP PYROPHOSPHATASE/METHYLTRANSFERASE PROTEIN-RELATED"/>
    <property type="match status" value="1"/>
</dbReference>
<accession>A0A1V1PCQ8</accession>
<feature type="site" description="Important for substrate specificity" evidence="4">
    <location>
        <position position="12"/>
    </location>
</feature>
<keyword evidence="4" id="KW-0963">Cytoplasm</keyword>
<evidence type="ECO:0000256" key="1">
    <source>
        <dbReference type="ARBA" id="ARBA00001968"/>
    </source>
</evidence>
<dbReference type="PIRSF" id="PIRSF006305">
    <property type="entry name" value="Maf"/>
    <property type="match status" value="1"/>
</dbReference>
<dbReference type="InterPro" id="IPR003697">
    <property type="entry name" value="Maf-like"/>
</dbReference>
<dbReference type="EMBL" id="ATBP01000133">
    <property type="protein sequence ID" value="ETR72578.1"/>
    <property type="molecule type" value="Genomic_DNA"/>
</dbReference>
<dbReference type="GO" id="GO:0009117">
    <property type="term" value="P:nucleotide metabolic process"/>
    <property type="evidence" value="ECO:0007669"/>
    <property type="project" value="UniProtKB-KW"/>
</dbReference>
<keyword evidence="3 4" id="KW-0546">Nucleotide metabolism</keyword>
<evidence type="ECO:0000256" key="3">
    <source>
        <dbReference type="ARBA" id="ARBA00023080"/>
    </source>
</evidence>
<protein>
    <recommendedName>
        <fullName evidence="4">dTTP/UTP pyrophosphatase</fullName>
        <shortName evidence="4">dTTPase/UTPase</shortName>
        <ecNumber evidence="4">3.6.1.9</ecNumber>
    </recommendedName>
    <alternativeName>
        <fullName evidence="4">Nucleoside triphosphate pyrophosphatase</fullName>
    </alternativeName>
    <alternativeName>
        <fullName evidence="4">Nucleotide pyrophosphatase</fullName>
        <shortName evidence="4">Nucleotide PPase</shortName>
    </alternativeName>
</protein>
<dbReference type="NCBIfam" id="TIGR00172">
    <property type="entry name" value="maf"/>
    <property type="match status" value="1"/>
</dbReference>
<dbReference type="GO" id="GO:0005737">
    <property type="term" value="C:cytoplasm"/>
    <property type="evidence" value="ECO:0007669"/>
    <property type="project" value="UniProtKB-SubCell"/>
</dbReference>
<gene>
    <name evidence="5" type="ORF">OMM_01607</name>
</gene>
<evidence type="ECO:0000313" key="6">
    <source>
        <dbReference type="Proteomes" id="UP000189670"/>
    </source>
</evidence>
<comment type="catalytic activity">
    <reaction evidence="4">
        <text>dTTP + H2O = dTMP + diphosphate + H(+)</text>
        <dbReference type="Rhea" id="RHEA:28534"/>
        <dbReference type="ChEBI" id="CHEBI:15377"/>
        <dbReference type="ChEBI" id="CHEBI:15378"/>
        <dbReference type="ChEBI" id="CHEBI:33019"/>
        <dbReference type="ChEBI" id="CHEBI:37568"/>
        <dbReference type="ChEBI" id="CHEBI:63528"/>
        <dbReference type="EC" id="3.6.1.9"/>
    </reaction>
</comment>
<comment type="subcellular location">
    <subcellularLocation>
        <location evidence="4">Cytoplasm</location>
    </subcellularLocation>
</comment>
<organism evidence="5 6">
    <name type="scientific">Candidatus Magnetoglobus multicellularis str. Araruama</name>
    <dbReference type="NCBI Taxonomy" id="890399"/>
    <lineage>
        <taxon>Bacteria</taxon>
        <taxon>Pseudomonadati</taxon>
        <taxon>Thermodesulfobacteriota</taxon>
        <taxon>Desulfobacteria</taxon>
        <taxon>Desulfobacterales</taxon>
        <taxon>Desulfobacteraceae</taxon>
        <taxon>Candidatus Magnetoglobus</taxon>
    </lineage>
</organism>
<comment type="cofactor">
    <cofactor evidence="1 4">
        <name>a divalent metal cation</name>
        <dbReference type="ChEBI" id="CHEBI:60240"/>
    </cofactor>
</comment>
<dbReference type="GO" id="GO:0036221">
    <property type="term" value="F:UTP diphosphatase activity"/>
    <property type="evidence" value="ECO:0007669"/>
    <property type="project" value="RHEA"/>
</dbReference>
<dbReference type="SUPFAM" id="SSF52972">
    <property type="entry name" value="ITPase-like"/>
    <property type="match status" value="1"/>
</dbReference>
<dbReference type="HAMAP" id="MF_00528">
    <property type="entry name" value="Maf"/>
    <property type="match status" value="1"/>
</dbReference>
<evidence type="ECO:0000256" key="4">
    <source>
        <dbReference type="HAMAP-Rule" id="MF_00528"/>
    </source>
</evidence>
<comment type="similarity">
    <text evidence="4">Belongs to the Maf family. YhdE subfamily.</text>
</comment>
<feature type="active site" description="Proton acceptor" evidence="4">
    <location>
        <position position="69"/>
    </location>
</feature>
<dbReference type="AlphaFoldDB" id="A0A1V1PCQ8"/>
<dbReference type="InterPro" id="IPR029001">
    <property type="entry name" value="ITPase-like_fam"/>
</dbReference>
<dbReference type="GO" id="GO:0036218">
    <property type="term" value="F:dTTP diphosphatase activity"/>
    <property type="evidence" value="ECO:0007669"/>
    <property type="project" value="RHEA"/>
</dbReference>
<comment type="caution">
    <text evidence="5">The sequence shown here is derived from an EMBL/GenBank/DDBJ whole genome shotgun (WGS) entry which is preliminary data.</text>
</comment>
<dbReference type="Gene3D" id="3.90.950.10">
    <property type="match status" value="1"/>
</dbReference>
<evidence type="ECO:0000256" key="2">
    <source>
        <dbReference type="ARBA" id="ARBA00022801"/>
    </source>
</evidence>
<comment type="catalytic activity">
    <reaction evidence="4">
        <text>UTP + H2O = UMP + diphosphate + H(+)</text>
        <dbReference type="Rhea" id="RHEA:29395"/>
        <dbReference type="ChEBI" id="CHEBI:15377"/>
        <dbReference type="ChEBI" id="CHEBI:15378"/>
        <dbReference type="ChEBI" id="CHEBI:33019"/>
        <dbReference type="ChEBI" id="CHEBI:46398"/>
        <dbReference type="ChEBI" id="CHEBI:57865"/>
        <dbReference type="EC" id="3.6.1.9"/>
    </reaction>
</comment>
<comment type="function">
    <text evidence="4">Nucleoside triphosphate pyrophosphatase that hydrolyzes dTTP and UTP. May have a dual role in cell division arrest and in preventing the incorporation of modified nucleotides into cellular nucleic acids.</text>
</comment>
<dbReference type="CDD" id="cd00555">
    <property type="entry name" value="Maf"/>
    <property type="match status" value="1"/>
</dbReference>